<accession>A7AQS3</accession>
<sequence length="131" mass="14203">MASESAARRRLASTYIFGCSAEPMLGARFVTVESERLRPSVSMEKPAATAVESCDNGSANGSLTCTGEEDDTEGTERSRTAHRTSVTTDAKDASQTKPILKNGAKEFGNVYKMHEPTMFGDWSHMGRVSDF</sequence>
<keyword evidence="3" id="KW-1185">Reference proteome</keyword>
<proteinExistence type="predicted"/>
<evidence type="ECO:0008006" key="4">
    <source>
        <dbReference type="Google" id="ProtNLM"/>
    </source>
</evidence>
<name>A7AQS3_BABBO</name>
<dbReference type="EMBL" id="AAXT01000002">
    <property type="protein sequence ID" value="EDO06892.1"/>
    <property type="molecule type" value="Genomic_DNA"/>
</dbReference>
<dbReference type="VEuPathDB" id="PiroplasmaDB:BBOV_IV005310"/>
<comment type="caution">
    <text evidence="2">The sequence shown here is derived from an EMBL/GenBank/DDBJ whole genome shotgun (WGS) entry which is preliminary data.</text>
</comment>
<dbReference type="RefSeq" id="XP_001610460.1">
    <property type="nucleotide sequence ID" value="XM_001610410.1"/>
</dbReference>
<evidence type="ECO:0000313" key="3">
    <source>
        <dbReference type="Proteomes" id="UP000002173"/>
    </source>
</evidence>
<dbReference type="InParanoid" id="A7AQS3"/>
<dbReference type="GeneID" id="5478694"/>
<evidence type="ECO:0000256" key="1">
    <source>
        <dbReference type="SAM" id="MobiDB-lite"/>
    </source>
</evidence>
<dbReference type="eggNOG" id="ENOG502QY24">
    <property type="taxonomic scope" value="Eukaryota"/>
</dbReference>
<evidence type="ECO:0000313" key="2">
    <source>
        <dbReference type="EMBL" id="EDO06892.1"/>
    </source>
</evidence>
<feature type="region of interest" description="Disordered" evidence="1">
    <location>
        <begin position="40"/>
        <end position="99"/>
    </location>
</feature>
<reference evidence="2 3" key="1">
    <citation type="journal article" date="2007" name="PLoS Pathog.">
        <title>Genome sequence of Babesia bovis and comparative analysis of apicomplexan hemoprotozoa.</title>
        <authorList>
            <person name="Brayton K.A."/>
            <person name="Lau A.O.T."/>
            <person name="Herndon D.R."/>
            <person name="Hannick L."/>
            <person name="Kappmeyer L.S."/>
            <person name="Berens S.J."/>
            <person name="Bidwell S.L."/>
            <person name="Brown W.C."/>
            <person name="Crabtree J."/>
            <person name="Fadrosh D."/>
            <person name="Feldblum T."/>
            <person name="Forberger H.A."/>
            <person name="Haas B.J."/>
            <person name="Howell J.M."/>
            <person name="Khouri H."/>
            <person name="Koo H."/>
            <person name="Mann D.J."/>
            <person name="Norimine J."/>
            <person name="Paulsen I.T."/>
            <person name="Radune D."/>
            <person name="Ren Q."/>
            <person name="Smith R.K. Jr."/>
            <person name="Suarez C.E."/>
            <person name="White O."/>
            <person name="Wortman J.R."/>
            <person name="Knowles D.P. Jr."/>
            <person name="McElwain T.F."/>
            <person name="Nene V.M."/>
        </authorList>
    </citation>
    <scope>NUCLEOTIDE SEQUENCE [LARGE SCALE GENOMIC DNA]</scope>
    <source>
        <strain evidence="2">T2Bo</strain>
    </source>
</reference>
<reference evidence="3" key="3">
    <citation type="journal article" date="2021" name="Int. J. Parasitol.">
        <title>Comparative analysis of gene expression between Babesia bovis blood stages and kinetes allowed by improved genome annotation.</title>
        <authorList>
            <person name="Ueti M.W."/>
            <person name="Johnson W.C."/>
            <person name="Kappmeyer L.S."/>
            <person name="Herndon D.R."/>
            <person name="Mousel M.R."/>
            <person name="Reif K.E."/>
            <person name="Taus N.S."/>
            <person name="Ifeonu O.O."/>
            <person name="Silva J.C."/>
            <person name="Suarez C.E."/>
            <person name="Brayton K.A."/>
        </authorList>
    </citation>
    <scope>NUCLEOTIDE SEQUENCE [LARGE SCALE GENOMIC DNA]</scope>
</reference>
<dbReference type="KEGG" id="bbo:BBOV_IV005310"/>
<dbReference type="Proteomes" id="UP000002173">
    <property type="component" value="Unassembled WGS sequence"/>
</dbReference>
<dbReference type="AlphaFoldDB" id="A7AQS3"/>
<reference evidence="3" key="2">
    <citation type="journal article" date="2020" name="Data Brief">
        <title>Transcriptome dataset of Babesia bovis life stages within vertebrate and invertebrate hosts.</title>
        <authorList>
            <person name="Ueti M.W."/>
            <person name="Johnson W.C."/>
            <person name="Kappmeyer L.S."/>
            <person name="Herndon D.R."/>
            <person name="Mousel M.R."/>
            <person name="Reif K.E."/>
            <person name="Taus N.S."/>
            <person name="Ifeonu O.O."/>
            <person name="Silva J.C."/>
            <person name="Suarez C.E."/>
            <person name="Brayton K.A."/>
        </authorList>
    </citation>
    <scope>NUCLEOTIDE SEQUENCE [LARGE SCALE GENOMIC DNA]</scope>
</reference>
<gene>
    <name evidence="2" type="ORF">BBOV_IV005310</name>
</gene>
<protein>
    <recommendedName>
        <fullName evidence="4">Succinate dehydrogenase assembly factor 4, mitochondrial</fullName>
    </recommendedName>
</protein>
<organism evidence="2 3">
    <name type="scientific">Babesia bovis</name>
    <dbReference type="NCBI Taxonomy" id="5865"/>
    <lineage>
        <taxon>Eukaryota</taxon>
        <taxon>Sar</taxon>
        <taxon>Alveolata</taxon>
        <taxon>Apicomplexa</taxon>
        <taxon>Aconoidasida</taxon>
        <taxon>Piroplasmida</taxon>
        <taxon>Babesiidae</taxon>
        <taxon>Babesia</taxon>
    </lineage>
</organism>